<keyword evidence="5 9" id="KW-0812">Transmembrane</keyword>
<dbReference type="GO" id="GO:0005886">
    <property type="term" value="C:plasma membrane"/>
    <property type="evidence" value="ECO:0007669"/>
    <property type="project" value="UniProtKB-SubCell"/>
</dbReference>
<protein>
    <recommendedName>
        <fullName evidence="9">TRAP transporter small permease protein</fullName>
    </recommendedName>
</protein>
<evidence type="ECO:0000256" key="3">
    <source>
        <dbReference type="ARBA" id="ARBA00022475"/>
    </source>
</evidence>
<dbReference type="PANTHER" id="PTHR35011">
    <property type="entry name" value="2,3-DIKETO-L-GULONATE TRAP TRANSPORTER SMALL PERMEASE PROTEIN YIAM"/>
    <property type="match status" value="1"/>
</dbReference>
<evidence type="ECO:0000256" key="5">
    <source>
        <dbReference type="ARBA" id="ARBA00022692"/>
    </source>
</evidence>
<feature type="transmembrane region" description="Helical" evidence="9">
    <location>
        <begin position="99"/>
        <end position="117"/>
    </location>
</feature>
<dbReference type="GO" id="GO:0022857">
    <property type="term" value="F:transmembrane transporter activity"/>
    <property type="evidence" value="ECO:0007669"/>
    <property type="project" value="UniProtKB-UniRule"/>
</dbReference>
<feature type="transmembrane region" description="Helical" evidence="9">
    <location>
        <begin position="30"/>
        <end position="50"/>
    </location>
</feature>
<evidence type="ECO:0000256" key="9">
    <source>
        <dbReference type="RuleBase" id="RU369079"/>
    </source>
</evidence>
<dbReference type="Proteomes" id="UP000886674">
    <property type="component" value="Unassembled WGS sequence"/>
</dbReference>
<feature type="transmembrane region" description="Helical" evidence="9">
    <location>
        <begin position="144"/>
        <end position="166"/>
    </location>
</feature>
<dbReference type="EMBL" id="JAEPCR010000053">
    <property type="protein sequence ID" value="MCG7978941.1"/>
    <property type="molecule type" value="Genomic_DNA"/>
</dbReference>
<keyword evidence="2 9" id="KW-0813">Transport</keyword>
<comment type="function">
    <text evidence="9">Part of the tripartite ATP-independent periplasmic (TRAP) transport system.</text>
</comment>
<feature type="transmembrane region" description="Helical" evidence="9">
    <location>
        <begin position="62"/>
        <end position="78"/>
    </location>
</feature>
<comment type="caution">
    <text evidence="11">The sequence shown here is derived from an EMBL/GenBank/DDBJ whole genome shotgun (WGS) entry which is preliminary data.</text>
</comment>
<keyword evidence="4 9" id="KW-0997">Cell inner membrane</keyword>
<dbReference type="AlphaFoldDB" id="A0A9E4TTQ9"/>
<comment type="subcellular location">
    <subcellularLocation>
        <location evidence="1 9">Cell inner membrane</location>
        <topology evidence="1 9">Multi-pass membrane protein</topology>
    </subcellularLocation>
</comment>
<evidence type="ECO:0000256" key="6">
    <source>
        <dbReference type="ARBA" id="ARBA00022989"/>
    </source>
</evidence>
<organism evidence="11 12">
    <name type="scientific">Candidatus Thiodiazotropha taylori</name>
    <dbReference type="NCBI Taxonomy" id="2792791"/>
    <lineage>
        <taxon>Bacteria</taxon>
        <taxon>Pseudomonadati</taxon>
        <taxon>Pseudomonadota</taxon>
        <taxon>Gammaproteobacteria</taxon>
        <taxon>Chromatiales</taxon>
        <taxon>Sedimenticolaceae</taxon>
        <taxon>Candidatus Thiodiazotropha</taxon>
    </lineage>
</organism>
<dbReference type="Pfam" id="PF04290">
    <property type="entry name" value="DctQ"/>
    <property type="match status" value="1"/>
</dbReference>
<evidence type="ECO:0000313" key="12">
    <source>
        <dbReference type="Proteomes" id="UP000886674"/>
    </source>
</evidence>
<comment type="similarity">
    <text evidence="8 9">Belongs to the TRAP transporter small permease family.</text>
</comment>
<keyword evidence="7 9" id="KW-0472">Membrane</keyword>
<evidence type="ECO:0000313" key="11">
    <source>
        <dbReference type="EMBL" id="MCG7978941.1"/>
    </source>
</evidence>
<proteinExistence type="inferred from homology"/>
<dbReference type="InterPro" id="IPR007387">
    <property type="entry name" value="TRAP_DctQ"/>
</dbReference>
<dbReference type="InterPro" id="IPR055348">
    <property type="entry name" value="DctQ"/>
</dbReference>
<keyword evidence="6 9" id="KW-1133">Transmembrane helix</keyword>
<evidence type="ECO:0000256" key="4">
    <source>
        <dbReference type="ARBA" id="ARBA00022519"/>
    </source>
</evidence>
<sequence length="209" mass="23943">MSVASPASEYHIPIVAWLNGIVRRIAETTAWLNVALILVIVVQVVMRYGFNKGMVPLEELMWHLYAVAFMFGMAYAVTNDSHIRVDVVHMALPKRVQHLFEIIGILLLLMPVLWILFDHSLGWAIEAYRVNESSQNPTGLPYRWIIKSVVPATMVLIFMAALARLIQEVSLLFHYGKEPDDQFPGRVSMMRRLFKPQQRKDDRNDGGVR</sequence>
<feature type="domain" description="Tripartite ATP-independent periplasmic transporters DctQ component" evidence="10">
    <location>
        <begin position="36"/>
        <end position="169"/>
    </location>
</feature>
<evidence type="ECO:0000256" key="8">
    <source>
        <dbReference type="ARBA" id="ARBA00038436"/>
    </source>
</evidence>
<accession>A0A9E4TTQ9</accession>
<evidence type="ECO:0000256" key="2">
    <source>
        <dbReference type="ARBA" id="ARBA00022448"/>
    </source>
</evidence>
<evidence type="ECO:0000256" key="1">
    <source>
        <dbReference type="ARBA" id="ARBA00004429"/>
    </source>
</evidence>
<dbReference type="PANTHER" id="PTHR35011:SF4">
    <property type="entry name" value="SLL1102 PROTEIN"/>
    <property type="match status" value="1"/>
</dbReference>
<reference evidence="11" key="1">
    <citation type="journal article" date="2021" name="Proc. Natl. Acad. Sci. U.S.A.">
        <title>Global biogeography of chemosynthetic symbionts reveals both localized and globally distributed symbiont groups. .</title>
        <authorList>
            <person name="Osvatic J.T."/>
            <person name="Wilkins L.G.E."/>
            <person name="Leibrecht L."/>
            <person name="Leray M."/>
            <person name="Zauner S."/>
            <person name="Polzin J."/>
            <person name="Camacho Y."/>
            <person name="Gros O."/>
            <person name="van Gils J.A."/>
            <person name="Eisen J.A."/>
            <person name="Petersen J.M."/>
            <person name="Yuen B."/>
        </authorList>
    </citation>
    <scope>NUCLEOTIDE SEQUENCE</scope>
    <source>
        <strain evidence="11">MAGclacostrist055</strain>
    </source>
</reference>
<gene>
    <name evidence="11" type="ORF">JAY77_12485</name>
</gene>
<evidence type="ECO:0000259" key="10">
    <source>
        <dbReference type="Pfam" id="PF04290"/>
    </source>
</evidence>
<name>A0A9E4TTQ9_9GAMM</name>
<keyword evidence="3" id="KW-1003">Cell membrane</keyword>
<evidence type="ECO:0000256" key="7">
    <source>
        <dbReference type="ARBA" id="ARBA00023136"/>
    </source>
</evidence>
<comment type="subunit">
    <text evidence="9">The complex comprises the extracytoplasmic solute receptor protein and the two transmembrane proteins.</text>
</comment>